<keyword evidence="3" id="KW-1185">Reference proteome</keyword>
<dbReference type="SUPFAM" id="SSF46894">
    <property type="entry name" value="C-terminal effector domain of the bipartite response regulators"/>
    <property type="match status" value="1"/>
</dbReference>
<feature type="domain" description="HTH luxR-type" evidence="1">
    <location>
        <begin position="307"/>
        <end position="372"/>
    </location>
</feature>
<gene>
    <name evidence="2" type="ORF">GFN93_00905</name>
</gene>
<dbReference type="Proteomes" id="UP000469421">
    <property type="component" value="Unassembled WGS sequence"/>
</dbReference>
<proteinExistence type="predicted"/>
<dbReference type="EMBL" id="WIRE01000001">
    <property type="protein sequence ID" value="MQX51786.1"/>
    <property type="molecule type" value="Genomic_DNA"/>
</dbReference>
<dbReference type="GO" id="GO:0003677">
    <property type="term" value="F:DNA binding"/>
    <property type="evidence" value="ECO:0007669"/>
    <property type="project" value="InterPro"/>
</dbReference>
<sequence length="390" mass="43422">MFIGKGLDSLLDALYHAPYEASGWQEFLNRIVSLSGSRSARILVMNKDADQVFNGVQVNTDASAYQAFVDHYVNLCPWRPGLSTLPPGKFYSSFLDGICDQKTFYRSEFFNDWARHLDIHHGASGTVWQHDGQTIQMFMQRTGGQGHFTRDETNAFNALAPHIRRALRLEAIMHQRKQQQTFLEQQGRFSAMLLVNARGEVVYAAEPARVILREEQGIRLHARKLLLRDKAGQENLDRLLSASFDIGNTHAPVTGGVVPVWRLGRTPLLMQVIPLHPDADSNLVPVPAHAAIYLIDGELETEVDLEKLASLLDLTPAEARIASLISQGEKPADIAVSCQVSIHTVRSQIKSIFTKTEVSTQAQLTKLVRALPVQRQVTLPRTPFLLSSAG</sequence>
<dbReference type="AlphaFoldDB" id="A0A6N7LRC8"/>
<dbReference type="InterPro" id="IPR016032">
    <property type="entry name" value="Sig_transdc_resp-reg_C-effctor"/>
</dbReference>
<organism evidence="2 3">
    <name type="scientific">Alcanivorax sediminis</name>
    <dbReference type="NCBI Taxonomy" id="2663008"/>
    <lineage>
        <taxon>Bacteria</taxon>
        <taxon>Pseudomonadati</taxon>
        <taxon>Pseudomonadota</taxon>
        <taxon>Gammaproteobacteria</taxon>
        <taxon>Oceanospirillales</taxon>
        <taxon>Alcanivoracaceae</taxon>
        <taxon>Alcanivorax</taxon>
    </lineage>
</organism>
<dbReference type="Gene3D" id="1.10.10.10">
    <property type="entry name" value="Winged helix-like DNA-binding domain superfamily/Winged helix DNA-binding domain"/>
    <property type="match status" value="1"/>
</dbReference>
<evidence type="ECO:0000313" key="2">
    <source>
        <dbReference type="EMBL" id="MQX51786.1"/>
    </source>
</evidence>
<dbReference type="Pfam" id="PF00196">
    <property type="entry name" value="GerE"/>
    <property type="match status" value="1"/>
</dbReference>
<dbReference type="InterPro" id="IPR036388">
    <property type="entry name" value="WH-like_DNA-bd_sf"/>
</dbReference>
<dbReference type="RefSeq" id="WP_153498568.1">
    <property type="nucleotide sequence ID" value="NZ_WIRE01000001.1"/>
</dbReference>
<protein>
    <submittedName>
        <fullName evidence="2">Helix-turn-helix transcriptional regulator</fullName>
    </submittedName>
</protein>
<accession>A0A6N7LRC8</accession>
<evidence type="ECO:0000313" key="3">
    <source>
        <dbReference type="Proteomes" id="UP000469421"/>
    </source>
</evidence>
<dbReference type="PROSITE" id="PS50043">
    <property type="entry name" value="HTH_LUXR_2"/>
    <property type="match status" value="1"/>
</dbReference>
<dbReference type="InterPro" id="IPR000792">
    <property type="entry name" value="Tscrpt_reg_LuxR_C"/>
</dbReference>
<dbReference type="GO" id="GO:0006355">
    <property type="term" value="P:regulation of DNA-templated transcription"/>
    <property type="evidence" value="ECO:0007669"/>
    <property type="project" value="InterPro"/>
</dbReference>
<dbReference type="SMART" id="SM00421">
    <property type="entry name" value="HTH_LUXR"/>
    <property type="match status" value="1"/>
</dbReference>
<evidence type="ECO:0000259" key="1">
    <source>
        <dbReference type="PROSITE" id="PS50043"/>
    </source>
</evidence>
<name>A0A6N7LRC8_9GAMM</name>
<comment type="caution">
    <text evidence="2">The sequence shown here is derived from an EMBL/GenBank/DDBJ whole genome shotgun (WGS) entry which is preliminary data.</text>
</comment>
<reference evidence="2 3" key="1">
    <citation type="submission" date="2019-10" db="EMBL/GenBank/DDBJ databases">
        <title>Alcanivorax sp.PA15-N-34 draft genome sequence.</title>
        <authorList>
            <person name="Liao X."/>
            <person name="Shao Z."/>
        </authorList>
    </citation>
    <scope>NUCLEOTIDE SEQUENCE [LARGE SCALE GENOMIC DNA]</scope>
    <source>
        <strain evidence="2 3">PA15-N-34</strain>
    </source>
</reference>